<keyword evidence="2" id="KW-1185">Reference proteome</keyword>
<accession>A0A136PJ45</accession>
<dbReference type="Proteomes" id="UP000070620">
    <property type="component" value="Unassembled WGS sequence"/>
</dbReference>
<dbReference type="EMBL" id="LRQV01000194">
    <property type="protein sequence ID" value="KXK58435.1"/>
    <property type="molecule type" value="Genomic_DNA"/>
</dbReference>
<evidence type="ECO:0000313" key="1">
    <source>
        <dbReference type="EMBL" id="KXK58435.1"/>
    </source>
</evidence>
<sequence>MDRYEVRDALAAHGLPPAAFEIEGVHTPVPAVPDYWFLRRGPAGGWEVGAYERGEYDVRLRTGSEAEACAFLFRALTGDPPPGRGGHGG</sequence>
<evidence type="ECO:0000313" key="2">
    <source>
        <dbReference type="Proteomes" id="UP000070620"/>
    </source>
</evidence>
<protein>
    <submittedName>
        <fullName evidence="1">Uncharacterized protein</fullName>
    </submittedName>
</protein>
<dbReference type="AlphaFoldDB" id="A0A136PJ45"/>
<comment type="caution">
    <text evidence="1">The sequence shown here is derived from an EMBL/GenBank/DDBJ whole genome shotgun (WGS) entry which is preliminary data.</text>
</comment>
<name>A0A136PJ45_9ACTN</name>
<dbReference type="RefSeq" id="WP_067373419.1">
    <property type="nucleotide sequence ID" value="NZ_JBIUBN010000005.1"/>
</dbReference>
<gene>
    <name evidence="1" type="ORF">AWW66_29805</name>
</gene>
<organism evidence="1 2">
    <name type="scientific">Micromonospora rosaria</name>
    <dbReference type="NCBI Taxonomy" id="47874"/>
    <lineage>
        <taxon>Bacteria</taxon>
        <taxon>Bacillati</taxon>
        <taxon>Actinomycetota</taxon>
        <taxon>Actinomycetes</taxon>
        <taxon>Micromonosporales</taxon>
        <taxon>Micromonosporaceae</taxon>
        <taxon>Micromonospora</taxon>
    </lineage>
</organism>
<reference evidence="1 2" key="1">
    <citation type="submission" date="2016-01" db="EMBL/GenBank/DDBJ databases">
        <title>Whole genome sequence and analysis of Micromonospora rosaria DSM 803, which can produce antibacterial substance rosamicin.</title>
        <authorList>
            <person name="Yang H."/>
            <person name="He X."/>
            <person name="Zhu D."/>
        </authorList>
    </citation>
    <scope>NUCLEOTIDE SEQUENCE [LARGE SCALE GENOMIC DNA]</scope>
    <source>
        <strain evidence="1 2">DSM 803</strain>
    </source>
</reference>
<proteinExistence type="predicted"/>
<dbReference type="OrthoDB" id="5196941at2"/>